<feature type="region of interest" description="Disordered" evidence="1">
    <location>
        <begin position="1"/>
        <end position="45"/>
    </location>
</feature>
<feature type="compositionally biased region" description="Low complexity" evidence="1">
    <location>
        <begin position="427"/>
        <end position="459"/>
    </location>
</feature>
<dbReference type="PRINTS" id="PR01217">
    <property type="entry name" value="PRICHEXTENSN"/>
</dbReference>
<feature type="region of interest" description="Disordered" evidence="1">
    <location>
        <begin position="1333"/>
        <end position="1469"/>
    </location>
</feature>
<feature type="compositionally biased region" description="Low complexity" evidence="1">
    <location>
        <begin position="69"/>
        <end position="90"/>
    </location>
</feature>
<feature type="compositionally biased region" description="Basic and acidic residues" evidence="1">
    <location>
        <begin position="1246"/>
        <end position="1312"/>
    </location>
</feature>
<feature type="compositionally biased region" description="Basic and acidic residues" evidence="1">
    <location>
        <begin position="1055"/>
        <end position="1079"/>
    </location>
</feature>
<accession>A0AAF1BPI8</accession>
<feature type="compositionally biased region" description="Low complexity" evidence="1">
    <location>
        <begin position="24"/>
        <end position="40"/>
    </location>
</feature>
<dbReference type="RefSeq" id="XP_062625500.1">
    <property type="nucleotide sequence ID" value="XM_062769516.1"/>
</dbReference>
<gene>
    <name evidence="2" type="ORF">LOC62_02G002990</name>
</gene>
<sequence length="1578" mass="165287">MSLPQPPLSTPNIAVSSAPRLQPRASGSLRSRSSTISRNSTAGDTLALGDLFGTRSELADLREVLAAGPPTRSPSRNSNSNSRRSSLNSPAETANVNRTVSPRLSRSGIVEVDSRPLLSPRSRDSLLPPSPLEPQRLTPSGRPKPAPRPANIVDPPRNRRPTHTGLHPRDSRVGPPERPPVSYRKSSTPSHRRRLSLIEVLADKDFAANPANVIVRDFAQAHDEEEELDYDHLDDDDDAVSVAQRRDFEFWHEVLRYSGPEDKVHPSGIATSTVDVGKYQTPPPTPTLAKGQPKLRKSPSLAQSVLKLLTRSKPAHDAPPSPQLPEGYKSNPTASAPSSVSKASTRSSVGSSAPLLGRGFASFRKDKGEMTGSVQSSKSRKSRAEEPGERAYTPSVHSYAPSHSSRHEQPVINVNVNIAPAVLAATPTLAPAPTSRPPSTRSRPSSLRSVVAPVVIPAPVRTPAPAPTPAPVSAPAGPRRLPSVPPAPAAPTPVAPSPLSAPRKGPPPPLVPPVREAPTVIATTSSTPTSSVLLANAKPQVAKVATRAPAQVVIVKPTPSPVPQIVVLPAAAAATPVVTPVPPPAPAQIIVVPAATPTPAPPTPLVKEVPIVMPTARPPQVVVVPASSRSGSRIAVPTAPAPVPVASPVVVVPAAVVSATAPPPIGVAPAPPPMPVVSAPVTILPAAVPAPTPVAAPVVAAPAAVPPPVPAPAPAPSPAPTPAPRVEVVEKHIDVITPEGDIIEKITRTTTTTEAKPKAASVAATPVPPPAPQLVVNKPIQHVVNTPPAPVTPPTPEPMPEVDRVKVVEKIIVPAGTAPEAVEKALDTLARVEAAETRSSAPAKPGSDFGVRNLRPVPPAPGTKAGIEPIKMVDYKSLIKRKPVKQWPPPKPGSDTTPAPQPKKLSSVSVLAKAASTPLPPSPVKDAASVPLPPSPVKNPASVPLPPSPTKNPASILLPASPAKNPASVPLPPSPTKATSKTPVASKHEKVPSVSVKEKEKAPSTKSTPGEVIVSIGKQGDEASVETKETSRQKATPKDWEPKSRPGEITISIGGKKDEQTEKAETAENPKDTPSKTKTDAVKAAIAKIELKGAGTTIDLATAAAIPMPASRPASIRSVHSTKSHHRADSIKSVRSVRSVRSAMSAAEAPNVIITAGGTKIEVVVPEPQKAGSVPVAVPAALAKIAAASKHKHSASTPSLPSLKKAADDVECVDVSVHKTAKGEEVTAKIHSHARRGSAPASVVGEGKKKSHGEDESKNDKDGKRHSNGHKHDKDDTKSKADKKEPEAKHKDDAHKHSRKDSQKLAPKEVVHEADSDLEIEFIEKDLPDGKQTTVGIRRRLSRENVSSSREASPSKAHHDRHRHERQHSFGHHHSHERPNLGHHHSHERHHSHSGGHERHHPLGQHHDHRRHHRTRSSMDSKRRHHHHRPSSGEDSDSDGSFYSTRSRSSRQSRGGSFDIPRPPLVQQRPPYLTAPVLQPGAGPLPVPAAVYGAPFPGVPGMPGMMNLHGMAAGVGVPGIGYASGHPIVVPMGAPVATAPVPPVAFSAVPGVARVPMGWTGAHGAPQYPMGSRPPPHM</sequence>
<feature type="compositionally biased region" description="Pro residues" evidence="1">
    <location>
        <begin position="483"/>
        <end position="496"/>
    </location>
</feature>
<feature type="compositionally biased region" description="Low complexity" evidence="1">
    <location>
        <begin position="1439"/>
        <end position="1457"/>
    </location>
</feature>
<feature type="compositionally biased region" description="Polar residues" evidence="1">
    <location>
        <begin position="91"/>
        <end position="104"/>
    </location>
</feature>
<reference evidence="2" key="1">
    <citation type="submission" date="2023-10" db="EMBL/GenBank/DDBJ databases">
        <authorList>
            <person name="Noh H."/>
        </authorList>
    </citation>
    <scope>NUCLEOTIDE SEQUENCE</scope>
    <source>
        <strain evidence="2">DUCC4014</strain>
    </source>
</reference>
<proteinExistence type="predicted"/>
<dbReference type="EMBL" id="CP086715">
    <property type="protein sequence ID" value="WOO79468.1"/>
    <property type="molecule type" value="Genomic_DNA"/>
</dbReference>
<evidence type="ECO:0000313" key="2">
    <source>
        <dbReference type="EMBL" id="WOO79468.1"/>
    </source>
</evidence>
<feature type="compositionally biased region" description="Low complexity" evidence="1">
    <location>
        <begin position="903"/>
        <end position="916"/>
    </location>
</feature>
<feature type="compositionally biased region" description="Low complexity" evidence="1">
    <location>
        <begin position="473"/>
        <end position="482"/>
    </location>
</feature>
<keyword evidence="3" id="KW-1185">Reference proteome</keyword>
<feature type="compositionally biased region" description="Low complexity" evidence="1">
    <location>
        <begin position="332"/>
        <end position="353"/>
    </location>
</feature>
<dbReference type="GeneID" id="87806236"/>
<feature type="compositionally biased region" description="Pro residues" evidence="1">
    <location>
        <begin position="460"/>
        <end position="472"/>
    </location>
</feature>
<protein>
    <submittedName>
        <fullName evidence="2">Uncharacterized protein</fullName>
    </submittedName>
</protein>
<evidence type="ECO:0000313" key="3">
    <source>
        <dbReference type="Proteomes" id="UP000827549"/>
    </source>
</evidence>
<feature type="region of interest" description="Disordered" evidence="1">
    <location>
        <begin position="66"/>
        <end position="192"/>
    </location>
</feature>
<feature type="region of interest" description="Disordered" evidence="1">
    <location>
        <begin position="261"/>
        <end position="412"/>
    </location>
</feature>
<feature type="compositionally biased region" description="Basic residues" evidence="1">
    <location>
        <begin position="1356"/>
        <end position="1430"/>
    </location>
</feature>
<organism evidence="2 3">
    <name type="scientific">Vanrija pseudolonga</name>
    <dbReference type="NCBI Taxonomy" id="143232"/>
    <lineage>
        <taxon>Eukaryota</taxon>
        <taxon>Fungi</taxon>
        <taxon>Dikarya</taxon>
        <taxon>Basidiomycota</taxon>
        <taxon>Agaricomycotina</taxon>
        <taxon>Tremellomycetes</taxon>
        <taxon>Trichosporonales</taxon>
        <taxon>Trichosporonaceae</taxon>
        <taxon>Vanrija</taxon>
    </lineage>
</organism>
<dbReference type="Proteomes" id="UP000827549">
    <property type="component" value="Chromosome 2"/>
</dbReference>
<feature type="compositionally biased region" description="Pro residues" evidence="1">
    <location>
        <begin position="931"/>
        <end position="950"/>
    </location>
</feature>
<name>A0AAF1BPI8_9TREE</name>
<feature type="region of interest" description="Disordered" evidence="1">
    <location>
        <begin position="1224"/>
        <end position="1312"/>
    </location>
</feature>
<feature type="compositionally biased region" description="Basic and acidic residues" evidence="1">
    <location>
        <begin position="1019"/>
        <end position="1046"/>
    </location>
</feature>
<feature type="region of interest" description="Disordered" evidence="1">
    <location>
        <begin position="835"/>
        <end position="868"/>
    </location>
</feature>
<evidence type="ECO:0000256" key="1">
    <source>
        <dbReference type="SAM" id="MobiDB-lite"/>
    </source>
</evidence>
<feature type="region of interest" description="Disordered" evidence="1">
    <location>
        <begin position="427"/>
        <end position="509"/>
    </location>
</feature>
<feature type="region of interest" description="Disordered" evidence="1">
    <location>
        <begin position="881"/>
        <end position="1079"/>
    </location>
</feature>
<feature type="compositionally biased region" description="Basic and acidic residues" evidence="1">
    <location>
        <begin position="986"/>
        <end position="1003"/>
    </location>
</feature>